<organism evidence="1 2">
    <name type="scientific">Staphylococcus shinii</name>
    <dbReference type="NCBI Taxonomy" id="2912228"/>
    <lineage>
        <taxon>Bacteria</taxon>
        <taxon>Bacillati</taxon>
        <taxon>Bacillota</taxon>
        <taxon>Bacilli</taxon>
        <taxon>Bacillales</taxon>
        <taxon>Staphylococcaceae</taxon>
        <taxon>Staphylococcus</taxon>
    </lineage>
</organism>
<sequence>MKFLFKGAIAIVLILGIVKTFEEHDIVSEATNYYNQVKSGEIVQTIENINFDGLKNLDFNDLKPSDFF</sequence>
<dbReference type="EMBL" id="QXUF01000036">
    <property type="protein sequence ID" value="RIN01157.1"/>
    <property type="molecule type" value="Genomic_DNA"/>
</dbReference>
<evidence type="ECO:0000313" key="2">
    <source>
        <dbReference type="Proteomes" id="UP000286317"/>
    </source>
</evidence>
<protein>
    <submittedName>
        <fullName evidence="1">Uncharacterized protein</fullName>
    </submittedName>
</protein>
<accession>A0A418IFT9</accession>
<reference evidence="1 2" key="1">
    <citation type="journal article" date="2016" name="Front. Microbiol.">
        <title>Comprehensive Phylogenetic Analysis of Bovine Non-aureus Staphylococci Species Based on Whole-Genome Sequencing.</title>
        <authorList>
            <person name="Naushad S."/>
            <person name="Barkema H.W."/>
            <person name="Luby C."/>
            <person name="Condas L.A."/>
            <person name="Nobrega D.B."/>
            <person name="Carson D.A."/>
            <person name="De Buck J."/>
        </authorList>
    </citation>
    <scope>NUCLEOTIDE SEQUENCE [LARGE SCALE GENOMIC DNA]</scope>
    <source>
        <strain evidence="1 2">SNUC 4554</strain>
    </source>
</reference>
<keyword evidence="2" id="KW-1185">Reference proteome</keyword>
<dbReference type="AlphaFoldDB" id="A0A418IFT9"/>
<proteinExistence type="predicted"/>
<comment type="caution">
    <text evidence="1">The sequence shown here is derived from an EMBL/GenBank/DDBJ whole genome shotgun (WGS) entry which is preliminary data.</text>
</comment>
<dbReference type="RefSeq" id="WP_039069191.1">
    <property type="nucleotide sequence ID" value="NZ_CP150685.1"/>
</dbReference>
<dbReference type="Proteomes" id="UP000286317">
    <property type="component" value="Unassembled WGS sequence"/>
</dbReference>
<dbReference type="GeneID" id="79051474"/>
<dbReference type="OrthoDB" id="2402198at2"/>
<evidence type="ECO:0000313" key="1">
    <source>
        <dbReference type="EMBL" id="RIN01157.1"/>
    </source>
</evidence>
<gene>
    <name evidence="1" type="ORF">BU112_06655</name>
</gene>
<name>A0A418IFT9_9STAP</name>